<comment type="caution">
    <text evidence="1">The sequence shown here is derived from an EMBL/GenBank/DDBJ whole genome shotgun (WGS) entry which is preliminary data.</text>
</comment>
<name>A0A6I4RRP1_FRATU</name>
<dbReference type="RefSeq" id="WP_003040118.1">
    <property type="nucleotide sequence ID" value="NZ_VJEZ01000003.1"/>
</dbReference>
<evidence type="ECO:0000313" key="2">
    <source>
        <dbReference type="Proteomes" id="UP000469081"/>
    </source>
</evidence>
<sequence length="576" mass="67910">MNNDIDKWFENLFNNIHLYYKQEQSYKISKLNECITNVIKFINIKNYRKADIYNLTYVIEEVRYSTNLILSDSAIKFNDLILKKLDNILDCTNINYFTSLMKNLKVLLEKYKLVIEKDISNRIELIKTKQFDKLESIFLDYINNDNINAYDDRLVKLYVKTIQNPNSIEAIDEYKSYFDTLKIFIKDHKNIDSFIPFRENPILSLLKLAYLIRNGLYKTDRLLASDIILLRALYSINKDTYKLSLINEKTDTHLSIVSLTSLQAKPSENLKKTIDFIDLQIFAISQYFDDFPLQDIFFQKKSQIDIFKSESLEQLIFSLKNISNIMFDEETLYKKTHIKNQLYKNLFLNNHNSLIEDIIEKSPANLLTKLANKYFQILLDIATMINIQLVNNDLKLIYPFLEFEKYFNQVTLEVSKKSQFNQEKLEKNILNIIRIYPLLNQNYQLLKDMEQKIIDDKNSIESNDIYKLSVFVNSKSFSTYKEIKTLTSNDHKDINIHKSLVKVNKNICNAKHKNAAETAKELTMVLLSKSYYMNPTLIGVYNLPPISNSFFLVLKEITNNPIIDSIKSKQEAYWKI</sequence>
<reference evidence="1 2" key="1">
    <citation type="submission" date="2019-06" db="EMBL/GenBank/DDBJ databases">
        <title>Phylogeography and genetic diversity of Francisella tularensis subsp. holarctica in France (1947-2018).</title>
        <authorList>
            <person name="Kevin M."/>
            <person name="Madani N."/>
            <person name="Maurin M."/>
        </authorList>
    </citation>
    <scope>NUCLEOTIDE SEQUENCE [LARGE SCALE GENOMIC DNA]</scope>
    <source>
        <strain evidence="1 2">ATCC 15482</strain>
    </source>
</reference>
<gene>
    <name evidence="1" type="ORF">FNC33_03580</name>
</gene>
<dbReference type="AlphaFoldDB" id="A0A6I4RRP1"/>
<accession>A0A6I4RRP1</accession>
<protein>
    <submittedName>
        <fullName evidence="1">DNA polymerase I</fullName>
    </submittedName>
</protein>
<evidence type="ECO:0000313" key="1">
    <source>
        <dbReference type="EMBL" id="MWZ39628.1"/>
    </source>
</evidence>
<proteinExistence type="predicted"/>
<dbReference type="Proteomes" id="UP000469081">
    <property type="component" value="Unassembled WGS sequence"/>
</dbReference>
<organism evidence="1 2">
    <name type="scientific">Francisella tularensis</name>
    <dbReference type="NCBI Taxonomy" id="263"/>
    <lineage>
        <taxon>Bacteria</taxon>
        <taxon>Pseudomonadati</taxon>
        <taxon>Pseudomonadota</taxon>
        <taxon>Gammaproteobacteria</taxon>
        <taxon>Thiotrichales</taxon>
        <taxon>Francisellaceae</taxon>
        <taxon>Francisella</taxon>
    </lineage>
</organism>
<dbReference type="EMBL" id="VJEZ01000003">
    <property type="protein sequence ID" value="MWZ39628.1"/>
    <property type="molecule type" value="Genomic_DNA"/>
</dbReference>